<dbReference type="Gene3D" id="1.10.3210.10">
    <property type="entry name" value="Hypothetical protein af1432"/>
    <property type="match status" value="1"/>
</dbReference>
<evidence type="ECO:0000313" key="2">
    <source>
        <dbReference type="EMBL" id="MPL91797.1"/>
    </source>
</evidence>
<name>A0A644VKM3_9ZZZZ</name>
<dbReference type="Pfam" id="PF08668">
    <property type="entry name" value="HDOD"/>
    <property type="match status" value="1"/>
</dbReference>
<dbReference type="NCBIfam" id="TIGR00277">
    <property type="entry name" value="HDIG"/>
    <property type="match status" value="1"/>
</dbReference>
<accession>A0A644VKM3</accession>
<organism evidence="2">
    <name type="scientific">bioreactor metagenome</name>
    <dbReference type="NCBI Taxonomy" id="1076179"/>
    <lineage>
        <taxon>unclassified sequences</taxon>
        <taxon>metagenomes</taxon>
        <taxon>ecological metagenomes</taxon>
    </lineage>
</organism>
<comment type="caution">
    <text evidence="2">The sequence shown here is derived from an EMBL/GenBank/DDBJ whole genome shotgun (WGS) entry which is preliminary data.</text>
</comment>
<sequence>MGLINVDQLKPGMVLEKNLLAFNGRFLLPRGAVLTEGHIRTMKTWGVVEAEVEGQDGAGIPEVIVPEIPGEILRQAERSVSALFAVPPLRSPMKEIYALALERTAVCLKEGRIDAAGIPENGNLSREKMNGPAGKARGNITPGDLVSRELRLASLPDVYYQIMEVINSARSSAAHIAEAVSRDTSLLARLLKLVNSAFYGFPSKIETVSRAVAVIGTKELSTLALGITAVQYFNDIPPEFVDMQNFWRHSVACGVYARLLASEKVGVSEERLFVAGLLHDLGKLVLFRQIPASAREAMELSAEKRIPVCDAEREVLGFDHAQVGALLLREWKIPAPLETAVRFHHSSTGFPSALEPSLLNVADTLAIAMGMGKSGSSTVPGIRPETWEATGLSAGVFHPVVRQGDRQIDDITAAFLGNGGR</sequence>
<dbReference type="SUPFAM" id="SSF109604">
    <property type="entry name" value="HD-domain/PDEase-like"/>
    <property type="match status" value="1"/>
</dbReference>
<dbReference type="InterPro" id="IPR003607">
    <property type="entry name" value="HD/PDEase_dom"/>
</dbReference>
<proteinExistence type="predicted"/>
<protein>
    <recommendedName>
        <fullName evidence="1">HDOD domain-containing protein</fullName>
    </recommendedName>
</protein>
<evidence type="ECO:0000259" key="1">
    <source>
        <dbReference type="PROSITE" id="PS51833"/>
    </source>
</evidence>
<reference evidence="2" key="1">
    <citation type="submission" date="2019-08" db="EMBL/GenBank/DDBJ databases">
        <authorList>
            <person name="Kucharzyk K."/>
            <person name="Murdoch R.W."/>
            <person name="Higgins S."/>
            <person name="Loffler F."/>
        </authorList>
    </citation>
    <scope>NUCLEOTIDE SEQUENCE</scope>
</reference>
<dbReference type="CDD" id="cd00077">
    <property type="entry name" value="HDc"/>
    <property type="match status" value="1"/>
</dbReference>
<feature type="domain" description="HDOD" evidence="1">
    <location>
        <begin position="152"/>
        <end position="347"/>
    </location>
</feature>
<dbReference type="InterPro" id="IPR013976">
    <property type="entry name" value="HDOD"/>
</dbReference>
<dbReference type="PROSITE" id="PS51833">
    <property type="entry name" value="HDOD"/>
    <property type="match status" value="1"/>
</dbReference>
<dbReference type="PANTHER" id="PTHR33525:SF3">
    <property type="entry name" value="RIBONUCLEASE Y"/>
    <property type="match status" value="1"/>
</dbReference>
<dbReference type="AlphaFoldDB" id="A0A644VKM3"/>
<gene>
    <name evidence="2" type="ORF">SDC9_37874</name>
</gene>
<dbReference type="InterPro" id="IPR052340">
    <property type="entry name" value="RNase_Y/CdgJ"/>
</dbReference>
<dbReference type="SMART" id="SM00471">
    <property type="entry name" value="HDc"/>
    <property type="match status" value="1"/>
</dbReference>
<dbReference type="EMBL" id="VSSQ01000339">
    <property type="protein sequence ID" value="MPL91797.1"/>
    <property type="molecule type" value="Genomic_DNA"/>
</dbReference>
<dbReference type="PANTHER" id="PTHR33525">
    <property type="match status" value="1"/>
</dbReference>
<dbReference type="InterPro" id="IPR006675">
    <property type="entry name" value="HDIG_dom"/>
</dbReference>